<accession>A0A067SDQ0</accession>
<evidence type="ECO:0000313" key="3">
    <source>
        <dbReference type="Proteomes" id="UP000027222"/>
    </source>
</evidence>
<evidence type="ECO:0000256" key="1">
    <source>
        <dbReference type="SAM" id="MobiDB-lite"/>
    </source>
</evidence>
<feature type="non-terminal residue" evidence="2">
    <location>
        <position position="293"/>
    </location>
</feature>
<dbReference type="STRING" id="685588.A0A067SDQ0"/>
<dbReference type="Proteomes" id="UP000027222">
    <property type="component" value="Unassembled WGS sequence"/>
</dbReference>
<protein>
    <submittedName>
        <fullName evidence="2">Uncharacterized protein</fullName>
    </submittedName>
</protein>
<dbReference type="AlphaFoldDB" id="A0A067SDQ0"/>
<dbReference type="OrthoDB" id="2688210at2759"/>
<name>A0A067SDQ0_GALM3</name>
<feature type="compositionally biased region" description="Basic and acidic residues" evidence="1">
    <location>
        <begin position="88"/>
        <end position="108"/>
    </location>
</feature>
<keyword evidence="3" id="KW-1185">Reference proteome</keyword>
<sequence>MAAERLTHNPHLETLPDHSGPHYDAIRTLMTNTGMSEEEAVESLNTSWTRVHEERIQAWDQQILEDTREQDEQRRLAQEQEDLRRAQLELEQENERREAEKKRPKMNDFDDDAMVNDFITPRPSPYALRRLEDFEYVELWYFTQEGCIDAAQNQRTQSEDTFGFTKIDEMVSLRPVSALRASKNVIQDIDLTWRQMEIAKTTLIQQITKCRWPDKAVMAIAQFFMNLEVHQYRQRAYGEQALLIYQARVRREWHDRLKQNQGYNIAKINDALLQAIHREIMDKRQAESIDEVS</sequence>
<feature type="region of interest" description="Disordered" evidence="1">
    <location>
        <begin position="88"/>
        <end position="109"/>
    </location>
</feature>
<dbReference type="EMBL" id="KL142404">
    <property type="protein sequence ID" value="KDR69006.1"/>
    <property type="molecule type" value="Genomic_DNA"/>
</dbReference>
<feature type="region of interest" description="Disordered" evidence="1">
    <location>
        <begin position="1"/>
        <end position="22"/>
    </location>
</feature>
<organism evidence="2 3">
    <name type="scientific">Galerina marginata (strain CBS 339.88)</name>
    <dbReference type="NCBI Taxonomy" id="685588"/>
    <lineage>
        <taxon>Eukaryota</taxon>
        <taxon>Fungi</taxon>
        <taxon>Dikarya</taxon>
        <taxon>Basidiomycota</taxon>
        <taxon>Agaricomycotina</taxon>
        <taxon>Agaricomycetes</taxon>
        <taxon>Agaricomycetidae</taxon>
        <taxon>Agaricales</taxon>
        <taxon>Agaricineae</taxon>
        <taxon>Strophariaceae</taxon>
        <taxon>Galerina</taxon>
    </lineage>
</organism>
<dbReference type="HOGENOM" id="CLU_052398_1_0_1"/>
<reference evidence="3" key="1">
    <citation type="journal article" date="2014" name="Proc. Natl. Acad. Sci. U.S.A.">
        <title>Extensive sampling of basidiomycete genomes demonstrates inadequacy of the white-rot/brown-rot paradigm for wood decay fungi.</title>
        <authorList>
            <person name="Riley R."/>
            <person name="Salamov A.A."/>
            <person name="Brown D.W."/>
            <person name="Nagy L.G."/>
            <person name="Floudas D."/>
            <person name="Held B.W."/>
            <person name="Levasseur A."/>
            <person name="Lombard V."/>
            <person name="Morin E."/>
            <person name="Otillar R."/>
            <person name="Lindquist E.A."/>
            <person name="Sun H."/>
            <person name="LaButti K.M."/>
            <person name="Schmutz J."/>
            <person name="Jabbour D."/>
            <person name="Luo H."/>
            <person name="Baker S.E."/>
            <person name="Pisabarro A.G."/>
            <person name="Walton J.D."/>
            <person name="Blanchette R.A."/>
            <person name="Henrissat B."/>
            <person name="Martin F."/>
            <person name="Cullen D."/>
            <person name="Hibbett D.S."/>
            <person name="Grigoriev I.V."/>
        </authorList>
    </citation>
    <scope>NUCLEOTIDE SEQUENCE [LARGE SCALE GENOMIC DNA]</scope>
    <source>
        <strain evidence="3">CBS 339.88</strain>
    </source>
</reference>
<gene>
    <name evidence="2" type="ORF">GALMADRAFT_34596</name>
</gene>
<proteinExistence type="predicted"/>
<evidence type="ECO:0000313" key="2">
    <source>
        <dbReference type="EMBL" id="KDR69006.1"/>
    </source>
</evidence>